<keyword evidence="4" id="KW-1185">Reference proteome</keyword>
<feature type="transmembrane region" description="Helical" evidence="2">
    <location>
        <begin position="47"/>
        <end position="67"/>
    </location>
</feature>
<keyword evidence="2" id="KW-0472">Membrane</keyword>
<evidence type="ECO:0000313" key="3">
    <source>
        <dbReference type="EMBL" id="ODQ48239.1"/>
    </source>
</evidence>
<organism evidence="3 4">
    <name type="scientific">Pichia membranifaciens NRRL Y-2026</name>
    <dbReference type="NCBI Taxonomy" id="763406"/>
    <lineage>
        <taxon>Eukaryota</taxon>
        <taxon>Fungi</taxon>
        <taxon>Dikarya</taxon>
        <taxon>Ascomycota</taxon>
        <taxon>Saccharomycotina</taxon>
        <taxon>Pichiomycetes</taxon>
        <taxon>Pichiales</taxon>
        <taxon>Pichiaceae</taxon>
        <taxon>Pichia</taxon>
    </lineage>
</organism>
<dbReference type="AlphaFoldDB" id="A0A1E3NQ58"/>
<protein>
    <submittedName>
        <fullName evidence="3">Uncharacterized protein</fullName>
    </submittedName>
</protein>
<feature type="region of interest" description="Disordered" evidence="1">
    <location>
        <begin position="140"/>
        <end position="254"/>
    </location>
</feature>
<dbReference type="GeneID" id="30177759"/>
<dbReference type="GO" id="GO:0016192">
    <property type="term" value="P:vesicle-mediated transport"/>
    <property type="evidence" value="ECO:0007669"/>
    <property type="project" value="TreeGrafter"/>
</dbReference>
<feature type="compositionally biased region" description="Low complexity" evidence="1">
    <location>
        <begin position="160"/>
        <end position="175"/>
    </location>
</feature>
<name>A0A1E3NQ58_9ASCO</name>
<evidence type="ECO:0000313" key="4">
    <source>
        <dbReference type="Proteomes" id="UP000094455"/>
    </source>
</evidence>
<dbReference type="Pfam" id="PF12273">
    <property type="entry name" value="RCR"/>
    <property type="match status" value="1"/>
</dbReference>
<reference evidence="3 4" key="1">
    <citation type="journal article" date="2016" name="Proc. Natl. Acad. Sci. U.S.A.">
        <title>Comparative genomics of biotechnologically important yeasts.</title>
        <authorList>
            <person name="Riley R."/>
            <person name="Haridas S."/>
            <person name="Wolfe K.H."/>
            <person name="Lopes M.R."/>
            <person name="Hittinger C.T."/>
            <person name="Goeker M."/>
            <person name="Salamov A.A."/>
            <person name="Wisecaver J.H."/>
            <person name="Long T.M."/>
            <person name="Calvey C.H."/>
            <person name="Aerts A.L."/>
            <person name="Barry K.W."/>
            <person name="Choi C."/>
            <person name="Clum A."/>
            <person name="Coughlan A.Y."/>
            <person name="Deshpande S."/>
            <person name="Douglass A.P."/>
            <person name="Hanson S.J."/>
            <person name="Klenk H.-P."/>
            <person name="LaButti K.M."/>
            <person name="Lapidus A."/>
            <person name="Lindquist E.A."/>
            <person name="Lipzen A.M."/>
            <person name="Meier-Kolthoff J.P."/>
            <person name="Ohm R.A."/>
            <person name="Otillar R.P."/>
            <person name="Pangilinan J.L."/>
            <person name="Peng Y."/>
            <person name="Rokas A."/>
            <person name="Rosa C.A."/>
            <person name="Scheuner C."/>
            <person name="Sibirny A.A."/>
            <person name="Slot J.C."/>
            <person name="Stielow J.B."/>
            <person name="Sun H."/>
            <person name="Kurtzman C.P."/>
            <person name="Blackwell M."/>
            <person name="Grigoriev I.V."/>
            <person name="Jeffries T.W."/>
        </authorList>
    </citation>
    <scope>NUCLEOTIDE SEQUENCE [LARGE SCALE GENOMIC DNA]</scope>
    <source>
        <strain evidence="3 4">NRRL Y-2026</strain>
    </source>
</reference>
<dbReference type="PANTHER" id="PTHR28187:SF1">
    <property type="entry name" value="PROTEIN RCR1-RELATED"/>
    <property type="match status" value="1"/>
</dbReference>
<proteinExistence type="predicted"/>
<dbReference type="OrthoDB" id="4088875at2759"/>
<dbReference type="EMBL" id="KV454002">
    <property type="protein sequence ID" value="ODQ48239.1"/>
    <property type="molecule type" value="Genomic_DNA"/>
</dbReference>
<dbReference type="RefSeq" id="XP_019019352.1">
    <property type="nucleotide sequence ID" value="XM_019161072.1"/>
</dbReference>
<dbReference type="InterPro" id="IPR020999">
    <property type="entry name" value="Chitin_synth_reg_RCR"/>
</dbReference>
<evidence type="ECO:0000256" key="2">
    <source>
        <dbReference type="SAM" id="Phobius"/>
    </source>
</evidence>
<dbReference type="PANTHER" id="PTHR28187">
    <property type="entry name" value="PROTEIN RCR1-RELATED"/>
    <property type="match status" value="1"/>
</dbReference>
<evidence type="ECO:0000256" key="1">
    <source>
        <dbReference type="SAM" id="MobiDB-lite"/>
    </source>
</evidence>
<gene>
    <name evidence="3" type="ORF">PICMEDRAFT_16049</name>
</gene>
<accession>A0A1E3NQ58</accession>
<keyword evidence="2" id="KW-1133">Transmembrane helix</keyword>
<sequence length="254" mass="26945">MPAIPPPHTGADGDAGSQLQKLLAGLNHELERRDYDGFYGNSNPGRYAFFAFFAAAFIIFIVMICTVNARRLKSGRAPVISSYLSPPSYHQSQAAYGGETAATNLPTYTPAPNAQQDVGYYDKNGNFIPTNVTTAETTADASNGSNLAHPENGSIELLDTSNPNTNPNTYNNSNPFGGAVPATDALPTAHTQEPGINDPQNVSEMSYKRPSGPPPSQVYNSPEAPAVGSSNKVADNDLPPYEAPEAPSPTHYKS</sequence>
<keyword evidence="2" id="KW-0812">Transmembrane</keyword>
<dbReference type="Proteomes" id="UP000094455">
    <property type="component" value="Unassembled WGS sequence"/>
</dbReference>